<dbReference type="OrthoDB" id="509124at2759"/>
<name>A0A9P7YMP5_9HELO</name>
<feature type="region of interest" description="Disordered" evidence="1">
    <location>
        <begin position="1"/>
        <end position="30"/>
    </location>
</feature>
<comment type="caution">
    <text evidence="2">The sequence shown here is derived from an EMBL/GenBank/DDBJ whole genome shotgun (WGS) entry which is preliminary data.</text>
</comment>
<dbReference type="EMBL" id="MU251409">
    <property type="protein sequence ID" value="KAG9236347.1"/>
    <property type="molecule type" value="Genomic_DNA"/>
</dbReference>
<gene>
    <name evidence="2" type="ORF">BJ875DRAFT_503425</name>
</gene>
<evidence type="ECO:0000256" key="1">
    <source>
        <dbReference type="SAM" id="MobiDB-lite"/>
    </source>
</evidence>
<proteinExistence type="predicted"/>
<dbReference type="SUPFAM" id="SSF55961">
    <property type="entry name" value="Bet v1-like"/>
    <property type="match status" value="1"/>
</dbReference>
<evidence type="ECO:0008006" key="4">
    <source>
        <dbReference type="Google" id="ProtNLM"/>
    </source>
</evidence>
<reference evidence="2" key="1">
    <citation type="journal article" date="2021" name="IMA Fungus">
        <title>Genomic characterization of three marine fungi, including Emericellopsis atlantica sp. nov. with signatures of a generalist lifestyle and marine biomass degradation.</title>
        <authorList>
            <person name="Hagestad O.C."/>
            <person name="Hou L."/>
            <person name="Andersen J.H."/>
            <person name="Hansen E.H."/>
            <person name="Altermark B."/>
            <person name="Li C."/>
            <person name="Kuhnert E."/>
            <person name="Cox R.J."/>
            <person name="Crous P.W."/>
            <person name="Spatafora J.W."/>
            <person name="Lail K."/>
            <person name="Amirebrahimi M."/>
            <person name="Lipzen A."/>
            <person name="Pangilinan J."/>
            <person name="Andreopoulos W."/>
            <person name="Hayes R.D."/>
            <person name="Ng V."/>
            <person name="Grigoriev I.V."/>
            <person name="Jackson S.A."/>
            <person name="Sutton T.D.S."/>
            <person name="Dobson A.D.W."/>
            <person name="Rama T."/>
        </authorList>
    </citation>
    <scope>NUCLEOTIDE SEQUENCE</scope>
    <source>
        <strain evidence="2">TRa018bII</strain>
    </source>
</reference>
<dbReference type="Proteomes" id="UP000824998">
    <property type="component" value="Unassembled WGS sequence"/>
</dbReference>
<dbReference type="InterPro" id="IPR023393">
    <property type="entry name" value="START-like_dom_sf"/>
</dbReference>
<evidence type="ECO:0000313" key="2">
    <source>
        <dbReference type="EMBL" id="KAG9236347.1"/>
    </source>
</evidence>
<evidence type="ECO:0000313" key="3">
    <source>
        <dbReference type="Proteomes" id="UP000824998"/>
    </source>
</evidence>
<protein>
    <recommendedName>
        <fullName evidence="4">Coenzyme Q-binding protein COQ10 START domain-containing protein</fullName>
    </recommendedName>
</protein>
<accession>A0A9P7YMP5</accession>
<feature type="compositionally biased region" description="Low complexity" evidence="1">
    <location>
        <begin position="1"/>
        <end position="14"/>
    </location>
</feature>
<sequence>MYPTAPSAGSPTSSEIPARPLPVPTHGPGGTFSVLARTTVSCAPSDVLELVRDTSTWPRWNTFCPRAEFREQGDGDGGEGWLNKGAKACIDVFLHGDGLVEGRTRSRVQDVEVTVLEALGREGGWEGPGPEGAKGWRIAWKSVGWSHWQLHSERVMEFREVEGGTGYLCWETFGGLLAPVVKRTVGSTLVDRFGDYARDVKQYLESTGVEEEVSTA</sequence>
<dbReference type="Gene3D" id="3.30.530.20">
    <property type="match status" value="1"/>
</dbReference>
<dbReference type="AlphaFoldDB" id="A0A9P7YMP5"/>
<organism evidence="2 3">
    <name type="scientific">Amylocarpus encephaloides</name>
    <dbReference type="NCBI Taxonomy" id="45428"/>
    <lineage>
        <taxon>Eukaryota</taxon>
        <taxon>Fungi</taxon>
        <taxon>Dikarya</taxon>
        <taxon>Ascomycota</taxon>
        <taxon>Pezizomycotina</taxon>
        <taxon>Leotiomycetes</taxon>
        <taxon>Helotiales</taxon>
        <taxon>Helotiales incertae sedis</taxon>
        <taxon>Amylocarpus</taxon>
    </lineage>
</organism>
<keyword evidence="3" id="KW-1185">Reference proteome</keyword>
<dbReference type="CDD" id="cd07822">
    <property type="entry name" value="SRPBCC_4"/>
    <property type="match status" value="1"/>
</dbReference>